<dbReference type="InterPro" id="IPR001356">
    <property type="entry name" value="HD"/>
</dbReference>
<dbReference type="FunFam" id="1.10.10.60:FF:000059">
    <property type="entry name" value="TGFB-induced factor homeobox 1"/>
    <property type="match status" value="1"/>
</dbReference>
<proteinExistence type="inferred from homology"/>
<dbReference type="GO" id="GO:0006355">
    <property type="term" value="P:regulation of DNA-templated transcription"/>
    <property type="evidence" value="ECO:0007669"/>
    <property type="project" value="InterPro"/>
</dbReference>
<keyword evidence="2" id="KW-0805">Transcription regulation</keyword>
<evidence type="ECO:0000256" key="1">
    <source>
        <dbReference type="ARBA" id="ARBA00004123"/>
    </source>
</evidence>
<protein>
    <submittedName>
        <fullName evidence="11">(diamondback moth) hypothetical protein</fullName>
    </submittedName>
</protein>
<dbReference type="GO" id="GO:0003677">
    <property type="term" value="F:DNA binding"/>
    <property type="evidence" value="ECO:0007669"/>
    <property type="project" value="UniProtKB-UniRule"/>
</dbReference>
<dbReference type="SUPFAM" id="SSF56672">
    <property type="entry name" value="DNA/RNA polymerases"/>
    <property type="match status" value="1"/>
</dbReference>
<feature type="domain" description="Homeobox" evidence="10">
    <location>
        <begin position="591"/>
        <end position="654"/>
    </location>
</feature>
<feature type="DNA-binding region" description="Homeobox" evidence="8">
    <location>
        <begin position="593"/>
        <end position="655"/>
    </location>
</feature>
<keyword evidence="5" id="KW-0804">Transcription</keyword>
<name>A0A8S4G5T4_PLUXY</name>
<organism evidence="11 12">
    <name type="scientific">Plutella xylostella</name>
    <name type="common">Diamondback moth</name>
    <name type="synonym">Plutella maculipennis</name>
    <dbReference type="NCBI Taxonomy" id="51655"/>
    <lineage>
        <taxon>Eukaryota</taxon>
        <taxon>Metazoa</taxon>
        <taxon>Ecdysozoa</taxon>
        <taxon>Arthropoda</taxon>
        <taxon>Hexapoda</taxon>
        <taxon>Insecta</taxon>
        <taxon>Pterygota</taxon>
        <taxon>Neoptera</taxon>
        <taxon>Endopterygota</taxon>
        <taxon>Lepidoptera</taxon>
        <taxon>Glossata</taxon>
        <taxon>Ditrysia</taxon>
        <taxon>Yponomeutoidea</taxon>
        <taxon>Plutellidae</taxon>
        <taxon>Plutella</taxon>
    </lineage>
</organism>
<keyword evidence="4 8" id="KW-0371">Homeobox</keyword>
<dbReference type="Gene3D" id="1.10.10.60">
    <property type="entry name" value="Homeodomain-like"/>
    <property type="match status" value="1"/>
</dbReference>
<dbReference type="EMBL" id="CAJHNJ030000141">
    <property type="protein sequence ID" value="CAG9136445.1"/>
    <property type="molecule type" value="Genomic_DNA"/>
</dbReference>
<comment type="subcellular location">
    <subcellularLocation>
        <location evidence="1 8">Nucleus</location>
    </subcellularLocation>
</comment>
<dbReference type="GO" id="GO:0001654">
    <property type="term" value="P:eye development"/>
    <property type="evidence" value="ECO:0007669"/>
    <property type="project" value="UniProtKB-ARBA"/>
</dbReference>
<comment type="caution">
    <text evidence="11">The sequence shown here is derived from an EMBL/GenBank/DDBJ whole genome shotgun (WGS) entry which is preliminary data.</text>
</comment>
<dbReference type="GO" id="GO:0009887">
    <property type="term" value="P:animal organ morphogenesis"/>
    <property type="evidence" value="ECO:0007669"/>
    <property type="project" value="UniProtKB-ARBA"/>
</dbReference>
<evidence type="ECO:0000313" key="11">
    <source>
        <dbReference type="EMBL" id="CAG9136445.1"/>
    </source>
</evidence>
<feature type="region of interest" description="Disordered" evidence="9">
    <location>
        <begin position="98"/>
        <end position="118"/>
    </location>
</feature>
<evidence type="ECO:0000313" key="12">
    <source>
        <dbReference type="Proteomes" id="UP000653454"/>
    </source>
</evidence>
<evidence type="ECO:0000256" key="3">
    <source>
        <dbReference type="ARBA" id="ARBA00023125"/>
    </source>
</evidence>
<gene>
    <name evidence="11" type="ORF">PLXY2_LOCUS14697</name>
</gene>
<dbReference type="InterPro" id="IPR009057">
    <property type="entry name" value="Homeodomain-like_sf"/>
</dbReference>
<dbReference type="PANTHER" id="PTHR33332">
    <property type="entry name" value="REVERSE TRANSCRIPTASE DOMAIN-CONTAINING PROTEIN"/>
    <property type="match status" value="1"/>
</dbReference>
<evidence type="ECO:0000256" key="8">
    <source>
        <dbReference type="PROSITE-ProRule" id="PRU00108"/>
    </source>
</evidence>
<keyword evidence="3 8" id="KW-0238">DNA-binding</keyword>
<reference evidence="11" key="1">
    <citation type="submission" date="2020-11" db="EMBL/GenBank/DDBJ databases">
        <authorList>
            <person name="Whiteford S."/>
        </authorList>
    </citation>
    <scope>NUCLEOTIDE SEQUENCE</scope>
</reference>
<dbReference type="SMART" id="SM00389">
    <property type="entry name" value="HOX"/>
    <property type="match status" value="1"/>
</dbReference>
<dbReference type="Pfam" id="PF05920">
    <property type="entry name" value="Homeobox_KN"/>
    <property type="match status" value="1"/>
</dbReference>
<dbReference type="GO" id="GO:0005634">
    <property type="term" value="C:nucleus"/>
    <property type="evidence" value="ECO:0007669"/>
    <property type="project" value="UniProtKB-SubCell"/>
</dbReference>
<evidence type="ECO:0000256" key="5">
    <source>
        <dbReference type="ARBA" id="ARBA00023163"/>
    </source>
</evidence>
<dbReference type="InterPro" id="IPR008422">
    <property type="entry name" value="KN_HD"/>
</dbReference>
<accession>A0A8S4G5T4</accession>
<dbReference type="Pfam" id="PF00078">
    <property type="entry name" value="RVT_1"/>
    <property type="match status" value="1"/>
</dbReference>
<dbReference type="CDD" id="cd01650">
    <property type="entry name" value="RT_nLTR_like"/>
    <property type="match status" value="1"/>
</dbReference>
<evidence type="ECO:0000256" key="9">
    <source>
        <dbReference type="SAM" id="MobiDB-lite"/>
    </source>
</evidence>
<dbReference type="AlphaFoldDB" id="A0A8S4G5T4"/>
<dbReference type="InterPro" id="IPR043502">
    <property type="entry name" value="DNA/RNA_pol_sf"/>
</dbReference>
<sequence length="844" mass="94708">MLPPTAGIADEQDRSEMAFQQRRDVREITRDIIREARFASRESLSPGARDSDLVLPHSAGRLHRRLWSVLELPPPSKTSVIGQACLCGNLAREDILSDCGPRDRFPSTSSDDNESDGDMDIARRQSMLQYGRILDLVLCTAAVGVQQCLDPLVPEDPHHRALLVHLDVADLSKSAGPDFIPAIFLVKCAEELSIPLSIIFKRCVDEGVVPTIWKSAFISPIHKKGPRECVEHYRPISKLCLISKVLERIVYNQLYNALKHTFSPAQHGFLKRRSTAVVLNGFTSTWKDIPSGVPQGSLLGPLLFIVFIGDIDSCFVNSSHLLFADDMKIFRTVNNALNATLLQEDLSRLDSYCAKNKLDLNVSKCFIVSFSRKKTSHIADYLIRDQCLARMFSSRDLGVVFDSKIIFDQHIDSIVGKASRALGFVMRSSKPFKCMKTVKLLYCAYVRSHLEYASQIWNPRYNVYINRIERIQKKFTRYLGFKFKVPYSDYEHRCERFHLLPLVLRRTVADAIFLVKVVRGDIDCPQLLQLVNLRVPEVMTRKKAVLNVPQCSTNYEQNSFFVRASTVVNRLCESDEVVGHSPGGPPPGLAGSVRKRRGNLPKHSVKILKRWLYDHRYNAYPSDAEKLTLSQEANLTVLQVCNWFINARRRILPEMIRREGHDPLHYTISRRGKKQPGAAGGQMAAASAWEGQEVETEAGAAAYADGLLVYRGDELADDEDYSSAVSEDEVKYDPSVWQSVIRYQPQDDQKRGTAAVVTVTTAECGAGGAGGWPWPPPPPPPRPAPPVALELEVATSDDRSYHQLVVPAGREAGGDREQFKCLYLLVETAVAVRQREQEQDHVAV</sequence>
<dbReference type="PROSITE" id="PS50071">
    <property type="entry name" value="HOMEOBOX_2"/>
    <property type="match status" value="1"/>
</dbReference>
<evidence type="ECO:0000259" key="10">
    <source>
        <dbReference type="PROSITE" id="PS50071"/>
    </source>
</evidence>
<dbReference type="CDD" id="cd00086">
    <property type="entry name" value="homeodomain"/>
    <property type="match status" value="1"/>
</dbReference>
<dbReference type="Proteomes" id="UP000653454">
    <property type="component" value="Unassembled WGS sequence"/>
</dbReference>
<comment type="similarity">
    <text evidence="7">Belongs to the TALE/TGIF homeobox family.</text>
</comment>
<dbReference type="SUPFAM" id="SSF46689">
    <property type="entry name" value="Homeodomain-like"/>
    <property type="match status" value="1"/>
</dbReference>
<dbReference type="GO" id="GO:0071897">
    <property type="term" value="P:DNA biosynthetic process"/>
    <property type="evidence" value="ECO:0007669"/>
    <property type="project" value="UniProtKB-ARBA"/>
</dbReference>
<evidence type="ECO:0000256" key="7">
    <source>
        <dbReference type="ARBA" id="ARBA00038021"/>
    </source>
</evidence>
<evidence type="ECO:0000256" key="4">
    <source>
        <dbReference type="ARBA" id="ARBA00023155"/>
    </source>
</evidence>
<dbReference type="GO" id="GO:0048646">
    <property type="term" value="P:anatomical structure formation involved in morphogenesis"/>
    <property type="evidence" value="ECO:0007669"/>
    <property type="project" value="UniProtKB-ARBA"/>
</dbReference>
<evidence type="ECO:0000256" key="6">
    <source>
        <dbReference type="ARBA" id="ARBA00023242"/>
    </source>
</evidence>
<dbReference type="InterPro" id="IPR000477">
    <property type="entry name" value="RT_dom"/>
</dbReference>
<evidence type="ECO:0000256" key="2">
    <source>
        <dbReference type="ARBA" id="ARBA00023015"/>
    </source>
</evidence>
<keyword evidence="6 8" id="KW-0539">Nucleus</keyword>
<keyword evidence="12" id="KW-1185">Reference proteome</keyword>